<dbReference type="Proteomes" id="UP000237000">
    <property type="component" value="Unassembled WGS sequence"/>
</dbReference>
<keyword evidence="3" id="KW-1185">Reference proteome</keyword>
<comment type="caution">
    <text evidence="2">The sequence shown here is derived from an EMBL/GenBank/DDBJ whole genome shotgun (WGS) entry which is preliminary data.</text>
</comment>
<protein>
    <submittedName>
        <fullName evidence="2">Uncharacterized protein</fullName>
    </submittedName>
</protein>
<evidence type="ECO:0000313" key="3">
    <source>
        <dbReference type="Proteomes" id="UP000237000"/>
    </source>
</evidence>
<feature type="region of interest" description="Disordered" evidence="1">
    <location>
        <begin position="23"/>
        <end position="72"/>
    </location>
</feature>
<organism evidence="2 3">
    <name type="scientific">Trema orientale</name>
    <name type="common">Charcoal tree</name>
    <name type="synonym">Celtis orientalis</name>
    <dbReference type="NCBI Taxonomy" id="63057"/>
    <lineage>
        <taxon>Eukaryota</taxon>
        <taxon>Viridiplantae</taxon>
        <taxon>Streptophyta</taxon>
        <taxon>Embryophyta</taxon>
        <taxon>Tracheophyta</taxon>
        <taxon>Spermatophyta</taxon>
        <taxon>Magnoliopsida</taxon>
        <taxon>eudicotyledons</taxon>
        <taxon>Gunneridae</taxon>
        <taxon>Pentapetalae</taxon>
        <taxon>rosids</taxon>
        <taxon>fabids</taxon>
        <taxon>Rosales</taxon>
        <taxon>Cannabaceae</taxon>
        <taxon>Trema</taxon>
    </lineage>
</organism>
<feature type="non-terminal residue" evidence="2">
    <location>
        <position position="1"/>
    </location>
</feature>
<sequence length="72" mass="8114">SVELYWCSIALFMVPVPLESSKLCRQPPRAHRSPSSPTRSPERSASCQRRSTAGHRPCSRRPATWRSYGSRG</sequence>
<reference evidence="3" key="1">
    <citation type="submission" date="2016-06" db="EMBL/GenBank/DDBJ databases">
        <title>Parallel loss of symbiosis genes in relatives of nitrogen-fixing non-legume Parasponia.</title>
        <authorList>
            <person name="Van Velzen R."/>
            <person name="Holmer R."/>
            <person name="Bu F."/>
            <person name="Rutten L."/>
            <person name="Van Zeijl A."/>
            <person name="Liu W."/>
            <person name="Santuari L."/>
            <person name="Cao Q."/>
            <person name="Sharma T."/>
            <person name="Shen D."/>
            <person name="Roswanjaya Y."/>
            <person name="Wardhani T."/>
            <person name="Kalhor M.S."/>
            <person name="Jansen J."/>
            <person name="Van den Hoogen J."/>
            <person name="Gungor B."/>
            <person name="Hartog M."/>
            <person name="Hontelez J."/>
            <person name="Verver J."/>
            <person name="Yang W.-C."/>
            <person name="Schijlen E."/>
            <person name="Repin R."/>
            <person name="Schilthuizen M."/>
            <person name="Schranz E."/>
            <person name="Heidstra R."/>
            <person name="Miyata K."/>
            <person name="Fedorova E."/>
            <person name="Kohlen W."/>
            <person name="Bisseling T."/>
            <person name="Smit S."/>
            <person name="Geurts R."/>
        </authorList>
    </citation>
    <scope>NUCLEOTIDE SEQUENCE [LARGE SCALE GENOMIC DNA]</scope>
    <source>
        <strain evidence="3">cv. RG33-2</strain>
    </source>
</reference>
<gene>
    <name evidence="2" type="ORF">TorRG33x02_212670</name>
</gene>
<evidence type="ECO:0000313" key="2">
    <source>
        <dbReference type="EMBL" id="PON82971.1"/>
    </source>
</evidence>
<proteinExistence type="predicted"/>
<dbReference type="EMBL" id="JXTC01000186">
    <property type="protein sequence ID" value="PON82971.1"/>
    <property type="molecule type" value="Genomic_DNA"/>
</dbReference>
<evidence type="ECO:0000256" key="1">
    <source>
        <dbReference type="SAM" id="MobiDB-lite"/>
    </source>
</evidence>
<name>A0A2P5EBN9_TREOI</name>
<dbReference type="AlphaFoldDB" id="A0A2P5EBN9"/>
<accession>A0A2P5EBN9</accession>
<dbReference type="InParanoid" id="A0A2P5EBN9"/>